<dbReference type="PROSITE" id="PS51918">
    <property type="entry name" value="RADICAL_SAM"/>
    <property type="match status" value="1"/>
</dbReference>
<reference evidence="9 10" key="1">
    <citation type="submission" date="2018-08" db="EMBL/GenBank/DDBJ databases">
        <title>Draft genome of candidate division NPL-UPA2 bacterium Unc8 that adapted to ultra-basic serpentinizing groundwater.</title>
        <authorList>
            <person name="Ishii S."/>
            <person name="Suzuki S."/>
            <person name="Nealson K.H."/>
        </authorList>
    </citation>
    <scope>NUCLEOTIDE SEQUENCE [LARGE SCALE GENOMIC DNA]</scope>
    <source>
        <strain evidence="9">Unc8</strain>
    </source>
</reference>
<dbReference type="Gene3D" id="3.30.70.20">
    <property type="match status" value="1"/>
</dbReference>
<dbReference type="NCBIfam" id="TIGR02494">
    <property type="entry name" value="PFLE_PFLC"/>
    <property type="match status" value="1"/>
</dbReference>
<dbReference type="GO" id="GO:0016491">
    <property type="term" value="F:oxidoreductase activity"/>
    <property type="evidence" value="ECO:0007669"/>
    <property type="project" value="InterPro"/>
</dbReference>
<name>A0A399FWL4_UNCN2</name>
<evidence type="ECO:0000256" key="6">
    <source>
        <dbReference type="ARBA" id="ARBA00023014"/>
    </source>
</evidence>
<evidence type="ECO:0000256" key="5">
    <source>
        <dbReference type="ARBA" id="ARBA00023004"/>
    </source>
</evidence>
<comment type="caution">
    <text evidence="9">The sequence shown here is derived from an EMBL/GenBank/DDBJ whole genome shotgun (WGS) entry which is preliminary data.</text>
</comment>
<keyword evidence="4" id="KW-0479">Metal-binding</keyword>
<feature type="domain" description="Radical SAM core" evidence="8">
    <location>
        <begin position="28"/>
        <end position="309"/>
    </location>
</feature>
<evidence type="ECO:0000256" key="2">
    <source>
        <dbReference type="ARBA" id="ARBA00022485"/>
    </source>
</evidence>
<dbReference type="InterPro" id="IPR007197">
    <property type="entry name" value="rSAM"/>
</dbReference>
<dbReference type="GO" id="GO:0046872">
    <property type="term" value="F:metal ion binding"/>
    <property type="evidence" value="ECO:0007669"/>
    <property type="project" value="UniProtKB-KW"/>
</dbReference>
<dbReference type="SFLD" id="SFLDG01118">
    <property type="entry name" value="activating_enzymes__group_2"/>
    <property type="match status" value="1"/>
</dbReference>
<dbReference type="EMBL" id="NDHY01000003">
    <property type="protein sequence ID" value="RII00561.1"/>
    <property type="molecule type" value="Genomic_DNA"/>
</dbReference>
<comment type="cofactor">
    <cofactor evidence="1">
        <name>[4Fe-4S] cluster</name>
        <dbReference type="ChEBI" id="CHEBI:49883"/>
    </cofactor>
</comment>
<keyword evidence="3" id="KW-0949">S-adenosyl-L-methionine</keyword>
<evidence type="ECO:0000259" key="7">
    <source>
        <dbReference type="PROSITE" id="PS51379"/>
    </source>
</evidence>
<dbReference type="Proteomes" id="UP000266287">
    <property type="component" value="Unassembled WGS sequence"/>
</dbReference>
<evidence type="ECO:0000256" key="4">
    <source>
        <dbReference type="ARBA" id="ARBA00022723"/>
    </source>
</evidence>
<dbReference type="InterPro" id="IPR017900">
    <property type="entry name" value="4Fe4S_Fe_S_CS"/>
</dbReference>
<dbReference type="InterPro" id="IPR040074">
    <property type="entry name" value="BssD/PflA/YjjW"/>
</dbReference>
<dbReference type="PIRSF" id="PIRSF000371">
    <property type="entry name" value="PFL_act_enz"/>
    <property type="match status" value="1"/>
</dbReference>
<keyword evidence="6" id="KW-0411">Iron-sulfur</keyword>
<dbReference type="Pfam" id="PF04055">
    <property type="entry name" value="Radical_SAM"/>
    <property type="match status" value="1"/>
</dbReference>
<dbReference type="SUPFAM" id="SSF54862">
    <property type="entry name" value="4Fe-4S ferredoxins"/>
    <property type="match status" value="1"/>
</dbReference>
<organism evidence="9 10">
    <name type="scientific">candidate division NPL-UPA2 bacterium Unc8</name>
    <dbReference type="NCBI Taxonomy" id="1980939"/>
    <lineage>
        <taxon>Bacteria</taxon>
    </lineage>
</organism>
<dbReference type="SFLD" id="SFLDS00029">
    <property type="entry name" value="Radical_SAM"/>
    <property type="match status" value="1"/>
</dbReference>
<dbReference type="InterPro" id="IPR017896">
    <property type="entry name" value="4Fe4S_Fe-S-bd"/>
</dbReference>
<proteinExistence type="predicted"/>
<evidence type="ECO:0000259" key="8">
    <source>
        <dbReference type="PROSITE" id="PS51918"/>
    </source>
</evidence>
<dbReference type="PANTHER" id="PTHR30352">
    <property type="entry name" value="PYRUVATE FORMATE-LYASE-ACTIVATING ENZYME"/>
    <property type="match status" value="1"/>
</dbReference>
<dbReference type="PROSITE" id="PS51379">
    <property type="entry name" value="4FE4S_FER_2"/>
    <property type="match status" value="2"/>
</dbReference>
<keyword evidence="5" id="KW-0408">Iron</keyword>
<feature type="domain" description="4Fe-4S ferredoxin-type" evidence="7">
    <location>
        <begin position="90"/>
        <end position="117"/>
    </location>
</feature>
<dbReference type="PROSITE" id="PS00198">
    <property type="entry name" value="4FE4S_FER_1"/>
    <property type="match status" value="1"/>
</dbReference>
<gene>
    <name evidence="9" type="ORF">B9J77_02200</name>
</gene>
<evidence type="ECO:0000313" key="9">
    <source>
        <dbReference type="EMBL" id="RII00561.1"/>
    </source>
</evidence>
<feature type="domain" description="4Fe-4S ferredoxin-type" evidence="7">
    <location>
        <begin position="59"/>
        <end position="88"/>
    </location>
</feature>
<dbReference type="PANTHER" id="PTHR30352:SF4">
    <property type="entry name" value="PYRUVATE FORMATE-LYASE 2-ACTIVATING ENZYME"/>
    <property type="match status" value="1"/>
</dbReference>
<evidence type="ECO:0000256" key="3">
    <source>
        <dbReference type="ARBA" id="ARBA00022691"/>
    </source>
</evidence>
<sequence length="315" mass="35498">MARLNTIRETNQGVAEGLMFNIQRYSIQDGPGIRTTISLKGCPLKCKWCSNPESQNPYPEIMVRKARCNGCGKCLDVCACGAITLNEDTVQIDRSRCDLCMKCADVCPTETIESTGKYMSLKEAMEEVGKDELFYRNSGGGVTLSGGEPLYQPEFTLNLLKECKERALSTALDISGYASWRVLDRVLKYTDLVLFDIKHLEPAIHRKGTGRGNQLILENLKKIVDAGQRRVWLRIPIIPNYNDSEQYIEKLAEAVTKMPVEKISLLSYHEWGKPKYESLGRDYLFSDSAPPGQERLQALKDIMQSKGLHNVTIDY</sequence>
<dbReference type="AlphaFoldDB" id="A0A399FWL4"/>
<dbReference type="SUPFAM" id="SSF102114">
    <property type="entry name" value="Radical SAM enzymes"/>
    <property type="match status" value="1"/>
</dbReference>
<accession>A0A399FWL4</accession>
<evidence type="ECO:0000313" key="10">
    <source>
        <dbReference type="Proteomes" id="UP000266287"/>
    </source>
</evidence>
<keyword evidence="2" id="KW-0004">4Fe-4S</keyword>
<evidence type="ECO:0000256" key="1">
    <source>
        <dbReference type="ARBA" id="ARBA00001966"/>
    </source>
</evidence>
<protein>
    <submittedName>
        <fullName evidence="9">Glycyl-radical enzyme activating protein</fullName>
    </submittedName>
</protein>
<dbReference type="InterPro" id="IPR034457">
    <property type="entry name" value="Organic_radical-activating"/>
</dbReference>
<dbReference type="Gene3D" id="3.20.20.70">
    <property type="entry name" value="Aldolase class I"/>
    <property type="match status" value="1"/>
</dbReference>
<dbReference type="InterPro" id="IPR012839">
    <property type="entry name" value="Organic_radical_activase"/>
</dbReference>
<dbReference type="GO" id="GO:0051539">
    <property type="term" value="F:4 iron, 4 sulfur cluster binding"/>
    <property type="evidence" value="ECO:0007669"/>
    <property type="project" value="UniProtKB-KW"/>
</dbReference>
<dbReference type="SFLD" id="SFLDG01066">
    <property type="entry name" value="organic_radical-activating_enz"/>
    <property type="match status" value="1"/>
</dbReference>
<dbReference type="InterPro" id="IPR013785">
    <property type="entry name" value="Aldolase_TIM"/>
</dbReference>
<dbReference type="InterPro" id="IPR058240">
    <property type="entry name" value="rSAM_sf"/>
</dbReference>
<dbReference type="CDD" id="cd01335">
    <property type="entry name" value="Radical_SAM"/>
    <property type="match status" value="1"/>
</dbReference>